<keyword evidence="3" id="KW-1185">Reference proteome</keyword>
<keyword evidence="1" id="KW-1133">Transmembrane helix</keyword>
<feature type="transmembrane region" description="Helical" evidence="1">
    <location>
        <begin position="46"/>
        <end position="67"/>
    </location>
</feature>
<gene>
    <name evidence="2" type="ORF">HFP15_37435</name>
</gene>
<comment type="caution">
    <text evidence="2">The sequence shown here is derived from an EMBL/GenBank/DDBJ whole genome shotgun (WGS) entry which is preliminary data.</text>
</comment>
<dbReference type="Proteomes" id="UP000715441">
    <property type="component" value="Unassembled WGS sequence"/>
</dbReference>
<sequence length="104" mass="10953">MSDAVDTSPEPVSAFRGWGFDVWLWIGTIASAVVAAWAHFTGAGDVPEFVAALVGLAFTSTVMSRSLDQVTGRLSRNAVGLFQAVTGNVPELVIGAFALFNHLD</sequence>
<proteinExistence type="predicted"/>
<dbReference type="RefSeq" id="WP_168522479.1">
    <property type="nucleotide sequence ID" value="NZ_JAAXLS010000059.1"/>
</dbReference>
<name>A0ABX1JFH5_9PSEU</name>
<protein>
    <recommendedName>
        <fullName evidence="4">Cation transporter</fullName>
    </recommendedName>
</protein>
<organism evidence="2 3">
    <name type="scientific">Amycolatopsis acididurans</name>
    <dbReference type="NCBI Taxonomy" id="2724524"/>
    <lineage>
        <taxon>Bacteria</taxon>
        <taxon>Bacillati</taxon>
        <taxon>Actinomycetota</taxon>
        <taxon>Actinomycetes</taxon>
        <taxon>Pseudonocardiales</taxon>
        <taxon>Pseudonocardiaceae</taxon>
        <taxon>Amycolatopsis</taxon>
    </lineage>
</organism>
<evidence type="ECO:0000313" key="3">
    <source>
        <dbReference type="Proteomes" id="UP000715441"/>
    </source>
</evidence>
<feature type="transmembrane region" description="Helical" evidence="1">
    <location>
        <begin position="22"/>
        <end position="40"/>
    </location>
</feature>
<accession>A0ABX1JFH5</accession>
<feature type="transmembrane region" description="Helical" evidence="1">
    <location>
        <begin position="79"/>
        <end position="100"/>
    </location>
</feature>
<reference evidence="2 3" key="1">
    <citation type="submission" date="2020-04" db="EMBL/GenBank/DDBJ databases">
        <title>Novel species.</title>
        <authorList>
            <person name="Teo W.F.A."/>
            <person name="Lipun K."/>
            <person name="Srisuk N."/>
            <person name="Duangmal K."/>
        </authorList>
    </citation>
    <scope>NUCLEOTIDE SEQUENCE [LARGE SCALE GENOMIC DNA]</scope>
    <source>
        <strain evidence="2 3">K13G38</strain>
    </source>
</reference>
<keyword evidence="1" id="KW-0812">Transmembrane</keyword>
<evidence type="ECO:0008006" key="4">
    <source>
        <dbReference type="Google" id="ProtNLM"/>
    </source>
</evidence>
<keyword evidence="1" id="KW-0472">Membrane</keyword>
<evidence type="ECO:0000256" key="1">
    <source>
        <dbReference type="SAM" id="Phobius"/>
    </source>
</evidence>
<dbReference type="EMBL" id="JAAXLS010000059">
    <property type="protein sequence ID" value="NKQ58545.1"/>
    <property type="molecule type" value="Genomic_DNA"/>
</dbReference>
<evidence type="ECO:0000313" key="2">
    <source>
        <dbReference type="EMBL" id="NKQ58545.1"/>
    </source>
</evidence>